<gene>
    <name evidence="1" type="ORF">GCM10007422_03230</name>
    <name evidence="2" type="ORF">GGQ60_002331</name>
</gene>
<keyword evidence="4" id="KW-1185">Reference proteome</keyword>
<reference evidence="1" key="1">
    <citation type="journal article" date="2014" name="Int. J. Syst. Evol. Microbiol.">
        <title>Complete genome of a new Firmicutes species belonging to the dominant human colonic microbiota ('Ruminococcus bicirculans') reveals two chromosomes and a selective capacity to utilize plant glucans.</title>
        <authorList>
            <consortium name="NISC Comparative Sequencing Program"/>
            <person name="Wegmann U."/>
            <person name="Louis P."/>
            <person name="Goesmann A."/>
            <person name="Henrissat B."/>
            <person name="Duncan S.H."/>
            <person name="Flint H.J."/>
        </authorList>
    </citation>
    <scope>NUCLEOTIDE SEQUENCE</scope>
    <source>
        <strain evidence="1">CGMCC 1.15287</strain>
    </source>
</reference>
<name>A0A7W6KCV7_9SPHI</name>
<evidence type="ECO:0000313" key="1">
    <source>
        <dbReference type="EMBL" id="GGG93373.1"/>
    </source>
</evidence>
<dbReference type="AlphaFoldDB" id="A0A7W6KCV7"/>
<dbReference type="EMBL" id="BMHZ01000001">
    <property type="protein sequence ID" value="GGG93373.1"/>
    <property type="molecule type" value="Genomic_DNA"/>
</dbReference>
<sequence>MRIAKPVKLISNLNTSAARRFAKKIDDVNPRDVWKQQSIGAGMVLNGFFAFTIKEHKENQWSCTIKNVSKTNVLEYISYSGFRKVYHKKSNDYLIVRVENNVINEVSADIIRVQCYNEAKKHGEVNIITPDGSKFEFHWKLLDTIYLQYQDQIFNKNFLELLEEFSIPQLRDTRTESFFLFKNTIIKVCKNNIDLLPYSELIKLNRSVWKSHILDREYNEQPNQQISEFQRFIENVSNNQENRIRAFTSAIGYLLHHYNGSHMGQAVVCYDEQPTDVKNPQGGTGKGLFANAISQMREMAEIDGKHFKADDKFRFSSVEITSQVVAVDDLAKDVSFETFFSAITNGFTIEKKNLNSIKLPPEDSPKMLFSMNAIVNGNGGSHKRRMFIIEFSNFYSKHIITGSEKPIEDMHGILFDRIEWNDQHWSSFTKYMIDCVQFYLQNGLQPYELINVGKNALIQQTSEEFSEWTEQQNFEFKKFYKTKQMFEEYRNTYFGENAEFTQRSFTNMLKKYATSKNWDFKIQTDSVSKVSEFVFNSKVNSEEKAI</sequence>
<reference evidence="1" key="4">
    <citation type="submission" date="2024-05" db="EMBL/GenBank/DDBJ databases">
        <authorList>
            <person name="Sun Q."/>
            <person name="Zhou Y."/>
        </authorList>
    </citation>
    <scope>NUCLEOTIDE SEQUENCE</scope>
    <source>
        <strain evidence="1">CGMCC 1.15287</strain>
    </source>
</reference>
<evidence type="ECO:0000313" key="2">
    <source>
        <dbReference type="EMBL" id="MBB4108350.1"/>
    </source>
</evidence>
<comment type="caution">
    <text evidence="2">The sequence shown here is derived from an EMBL/GenBank/DDBJ whole genome shotgun (WGS) entry which is preliminary data.</text>
</comment>
<protein>
    <submittedName>
        <fullName evidence="2">Uncharacterized protein</fullName>
    </submittedName>
</protein>
<dbReference type="EMBL" id="JACIEF010000002">
    <property type="protein sequence ID" value="MBB4108350.1"/>
    <property type="molecule type" value="Genomic_DNA"/>
</dbReference>
<evidence type="ECO:0000313" key="4">
    <source>
        <dbReference type="Proteomes" id="UP000642938"/>
    </source>
</evidence>
<dbReference type="Proteomes" id="UP000642938">
    <property type="component" value="Unassembled WGS sequence"/>
</dbReference>
<accession>A0A7W6KCV7</accession>
<reference evidence="2 3" key="3">
    <citation type="submission" date="2020-08" db="EMBL/GenBank/DDBJ databases">
        <title>Genomic Encyclopedia of Type Strains, Phase IV (KMG-IV): sequencing the most valuable type-strain genomes for metagenomic binning, comparative biology and taxonomic classification.</title>
        <authorList>
            <person name="Goeker M."/>
        </authorList>
    </citation>
    <scope>NUCLEOTIDE SEQUENCE [LARGE SCALE GENOMIC DNA]</scope>
    <source>
        <strain evidence="2 3">DSM 100774</strain>
    </source>
</reference>
<dbReference type="RefSeq" id="WP_183763790.1">
    <property type="nucleotide sequence ID" value="NZ_BMHZ01000001.1"/>
</dbReference>
<organism evidence="2 3">
    <name type="scientific">Pedobacter zeae</name>
    <dbReference type="NCBI Taxonomy" id="1737356"/>
    <lineage>
        <taxon>Bacteria</taxon>
        <taxon>Pseudomonadati</taxon>
        <taxon>Bacteroidota</taxon>
        <taxon>Sphingobacteriia</taxon>
        <taxon>Sphingobacteriales</taxon>
        <taxon>Sphingobacteriaceae</taxon>
        <taxon>Pedobacter</taxon>
    </lineage>
</organism>
<proteinExistence type="predicted"/>
<dbReference type="Proteomes" id="UP000532273">
    <property type="component" value="Unassembled WGS sequence"/>
</dbReference>
<evidence type="ECO:0000313" key="3">
    <source>
        <dbReference type="Proteomes" id="UP000532273"/>
    </source>
</evidence>
<reference evidence="4" key="2">
    <citation type="journal article" date="2019" name="Int. J. Syst. Evol. Microbiol.">
        <title>The Global Catalogue of Microorganisms (GCM) 10K type strain sequencing project: providing services to taxonomists for standard genome sequencing and annotation.</title>
        <authorList>
            <consortium name="The Broad Institute Genomics Platform"/>
            <consortium name="The Broad Institute Genome Sequencing Center for Infectious Disease"/>
            <person name="Wu L."/>
            <person name="Ma J."/>
        </authorList>
    </citation>
    <scope>NUCLEOTIDE SEQUENCE [LARGE SCALE GENOMIC DNA]</scope>
    <source>
        <strain evidence="4">CGMCC 1.15287</strain>
    </source>
</reference>